<evidence type="ECO:0000256" key="1">
    <source>
        <dbReference type="ARBA" id="ARBA00023268"/>
    </source>
</evidence>
<dbReference type="GO" id="GO:0003824">
    <property type="term" value="F:catalytic activity"/>
    <property type="evidence" value="ECO:0007669"/>
    <property type="project" value="UniProtKB-KW"/>
</dbReference>
<sequence>MDKHVPYKPPESGLSPQTTDPNEDTSMLMAQLMAIHCYHSDPDESLNEHIEQQISHSFNIAESKYDLVSLEHVAKQQHHLNGKQQNDLYNVIKDFEPWFNGNLDRSGKLGPFKGPKARLELTPKAKPFQNRPYSVPKSHEAVFKKTIDKMVQWGILEKCGPMDYLSPTFIVPKKDGRVRFVSDFWQLNKMIKRKVWLLPRIQDILKKRNGYKYFTKLDLSMFFYTFEMDEASKDLCGIVTPFGNYRYTRLPMGVKQSPDIAQAHIEQLLADFKEADVYIDDVGIFSNNWNSHMDSLRKILRILQDHAFTCNPLKCEFCVQETDWLGYWLTSTRIKPWKKKIDAILRLKPPKSVLELRSFIGAVTFYHDMFPKRSHILAPLTARIGHNKKKLDWTPECQKAFDRIKAVLSKDAFLAYPDHNQPFHVYCDASDYQLGAAFFQNGKPVAYYSRKLSKAQLNYTVGEKEILSIVETLKEYCTMLYGVKELHVYTDHKNLTFQNLQSQRVLRWRLFLKDFHPIFSPNYDTASVAE</sequence>
<dbReference type="Pfam" id="PF17919">
    <property type="entry name" value="RT_RNaseH_2"/>
    <property type="match status" value="1"/>
</dbReference>
<protein>
    <recommendedName>
        <fullName evidence="3">Reverse transcriptase domain-containing protein</fullName>
    </recommendedName>
</protein>
<dbReference type="InterPro" id="IPR041577">
    <property type="entry name" value="RT_RNaseH_2"/>
</dbReference>
<dbReference type="InterPro" id="IPR043128">
    <property type="entry name" value="Rev_trsase/Diguanyl_cyclase"/>
</dbReference>
<feature type="region of interest" description="Disordered" evidence="2">
    <location>
        <begin position="1"/>
        <end position="23"/>
    </location>
</feature>
<gene>
    <name evidence="4" type="ORF">CYCCA115_LOCUS11210</name>
</gene>
<dbReference type="InterPro" id="IPR050951">
    <property type="entry name" value="Retrovirus_Pol_polyprotein"/>
</dbReference>
<dbReference type="PANTHER" id="PTHR37984:SF5">
    <property type="entry name" value="PROTEIN NYNRIN-LIKE"/>
    <property type="match status" value="1"/>
</dbReference>
<dbReference type="CDD" id="cd01647">
    <property type="entry name" value="RT_LTR"/>
    <property type="match status" value="1"/>
</dbReference>
<evidence type="ECO:0000259" key="3">
    <source>
        <dbReference type="PROSITE" id="PS50878"/>
    </source>
</evidence>
<comment type="caution">
    <text evidence="4">The sequence shown here is derived from an EMBL/GenBank/DDBJ whole genome shotgun (WGS) entry which is preliminary data.</text>
</comment>
<accession>A0AAD2FP23</accession>
<evidence type="ECO:0000313" key="4">
    <source>
        <dbReference type="EMBL" id="CAJ1947575.1"/>
    </source>
</evidence>
<dbReference type="Gene3D" id="3.30.70.270">
    <property type="match status" value="2"/>
</dbReference>
<keyword evidence="1" id="KW-0511">Multifunctional enzyme</keyword>
<organism evidence="4 5">
    <name type="scientific">Cylindrotheca closterium</name>
    <dbReference type="NCBI Taxonomy" id="2856"/>
    <lineage>
        <taxon>Eukaryota</taxon>
        <taxon>Sar</taxon>
        <taxon>Stramenopiles</taxon>
        <taxon>Ochrophyta</taxon>
        <taxon>Bacillariophyta</taxon>
        <taxon>Bacillariophyceae</taxon>
        <taxon>Bacillariophycidae</taxon>
        <taxon>Bacillariales</taxon>
        <taxon>Bacillariaceae</taxon>
        <taxon>Cylindrotheca</taxon>
    </lineage>
</organism>
<dbReference type="Pfam" id="PF00078">
    <property type="entry name" value="RVT_1"/>
    <property type="match status" value="1"/>
</dbReference>
<keyword evidence="5" id="KW-1185">Reference proteome</keyword>
<dbReference type="Gene3D" id="3.10.10.10">
    <property type="entry name" value="HIV Type 1 Reverse Transcriptase, subunit A, domain 1"/>
    <property type="match status" value="1"/>
</dbReference>
<dbReference type="EMBL" id="CAKOGP040001732">
    <property type="protein sequence ID" value="CAJ1947575.1"/>
    <property type="molecule type" value="Genomic_DNA"/>
</dbReference>
<name>A0AAD2FP23_9STRA</name>
<proteinExistence type="predicted"/>
<dbReference type="PROSITE" id="PS50878">
    <property type="entry name" value="RT_POL"/>
    <property type="match status" value="1"/>
</dbReference>
<dbReference type="AlphaFoldDB" id="A0AAD2FP23"/>
<dbReference type="SUPFAM" id="SSF56672">
    <property type="entry name" value="DNA/RNA polymerases"/>
    <property type="match status" value="1"/>
</dbReference>
<dbReference type="InterPro" id="IPR000477">
    <property type="entry name" value="RT_dom"/>
</dbReference>
<dbReference type="InterPro" id="IPR043502">
    <property type="entry name" value="DNA/RNA_pol_sf"/>
</dbReference>
<reference evidence="4" key="1">
    <citation type="submission" date="2023-08" db="EMBL/GenBank/DDBJ databases">
        <authorList>
            <person name="Audoor S."/>
            <person name="Bilcke G."/>
        </authorList>
    </citation>
    <scope>NUCLEOTIDE SEQUENCE</scope>
</reference>
<dbReference type="Proteomes" id="UP001295423">
    <property type="component" value="Unassembled WGS sequence"/>
</dbReference>
<feature type="domain" description="Reverse transcriptase" evidence="3">
    <location>
        <begin position="152"/>
        <end position="329"/>
    </location>
</feature>
<dbReference type="CDD" id="cd09274">
    <property type="entry name" value="RNase_HI_RT_Ty3"/>
    <property type="match status" value="1"/>
</dbReference>
<dbReference type="FunFam" id="3.30.70.270:FF:000020">
    <property type="entry name" value="Transposon Tf2-6 polyprotein-like Protein"/>
    <property type="match status" value="1"/>
</dbReference>
<dbReference type="PANTHER" id="PTHR37984">
    <property type="entry name" value="PROTEIN CBG26694"/>
    <property type="match status" value="1"/>
</dbReference>
<evidence type="ECO:0000256" key="2">
    <source>
        <dbReference type="SAM" id="MobiDB-lite"/>
    </source>
</evidence>
<evidence type="ECO:0000313" key="5">
    <source>
        <dbReference type="Proteomes" id="UP001295423"/>
    </source>
</evidence>